<gene>
    <name evidence="2" type="ORF">FHX72_002894</name>
</gene>
<organism evidence="2 3">
    <name type="scientific">Pseudoclavibacter helvolus</name>
    <dbReference type="NCBI Taxonomy" id="255205"/>
    <lineage>
        <taxon>Bacteria</taxon>
        <taxon>Bacillati</taxon>
        <taxon>Actinomycetota</taxon>
        <taxon>Actinomycetes</taxon>
        <taxon>Micrococcales</taxon>
        <taxon>Microbacteriaceae</taxon>
        <taxon>Pseudoclavibacter</taxon>
    </lineage>
</organism>
<dbReference type="AlphaFoldDB" id="A0A7W4UQM9"/>
<comment type="caution">
    <text evidence="2">The sequence shown here is derived from an EMBL/GenBank/DDBJ whole genome shotgun (WGS) entry which is preliminary data.</text>
</comment>
<evidence type="ECO:0000259" key="1">
    <source>
        <dbReference type="Pfam" id="PF01370"/>
    </source>
</evidence>
<evidence type="ECO:0000313" key="2">
    <source>
        <dbReference type="EMBL" id="MBB2958748.1"/>
    </source>
</evidence>
<dbReference type="InterPro" id="IPR036291">
    <property type="entry name" value="NAD(P)-bd_dom_sf"/>
</dbReference>
<protein>
    <submittedName>
        <fullName evidence="2">Putative dinucleotide-binding enzyme</fullName>
    </submittedName>
</protein>
<dbReference type="SUPFAM" id="SSF51735">
    <property type="entry name" value="NAD(P)-binding Rossmann-fold domains"/>
    <property type="match status" value="1"/>
</dbReference>
<dbReference type="Proteomes" id="UP000545286">
    <property type="component" value="Unassembled WGS sequence"/>
</dbReference>
<sequence>MKTLVVGASGAVGTSIAELLEANGHEVTRAGRRPRPGSVRVDLARDLEGFERLAAQSDVVINASGVEAPAVALHLGGATLVDISATGAYLAALRHTADEAGASVLLGAGLAPGLSTALVGDLDAREGDEIDVAIMLGSGEKHGAAAVAWTRSLAGSEVTSRPETRVVTNFRERRTLRGGDGKRRAYLRADFPDHTLLGGGYGVRSYLALSSRPVTAALALFGAVPQLSALVSAAPAIGDDTWALAPNSL</sequence>
<name>A0A7W4UQM9_9MICO</name>
<evidence type="ECO:0000313" key="3">
    <source>
        <dbReference type="Proteomes" id="UP000545286"/>
    </source>
</evidence>
<dbReference type="Gene3D" id="3.40.50.720">
    <property type="entry name" value="NAD(P)-binding Rossmann-like Domain"/>
    <property type="match status" value="1"/>
</dbReference>
<dbReference type="EMBL" id="JACHWJ010000004">
    <property type="protein sequence ID" value="MBB2958748.1"/>
    <property type="molecule type" value="Genomic_DNA"/>
</dbReference>
<reference evidence="2 3" key="1">
    <citation type="submission" date="2020-08" db="EMBL/GenBank/DDBJ databases">
        <title>Sequencing the genomes of 1000 actinobacteria strains.</title>
        <authorList>
            <person name="Klenk H.-P."/>
        </authorList>
    </citation>
    <scope>NUCLEOTIDE SEQUENCE [LARGE SCALE GENOMIC DNA]</scope>
    <source>
        <strain evidence="2 3">DSM 20419</strain>
    </source>
</reference>
<dbReference type="InterPro" id="IPR001509">
    <property type="entry name" value="Epimerase_deHydtase"/>
</dbReference>
<dbReference type="Pfam" id="PF01370">
    <property type="entry name" value="Epimerase"/>
    <property type="match status" value="1"/>
</dbReference>
<feature type="domain" description="NAD-dependent epimerase/dehydratase" evidence="1">
    <location>
        <begin position="4"/>
        <end position="73"/>
    </location>
</feature>
<dbReference type="RefSeq" id="WP_183625908.1">
    <property type="nucleotide sequence ID" value="NZ_JACHWJ010000004.1"/>
</dbReference>
<keyword evidence="3" id="KW-1185">Reference proteome</keyword>
<accession>A0A7W4UQM9</accession>
<proteinExistence type="predicted"/>